<reference evidence="2" key="1">
    <citation type="submission" date="2013-02" db="EMBL/GenBank/DDBJ databases">
        <authorList>
            <person name="Hughes D."/>
        </authorList>
    </citation>
    <scope>NUCLEOTIDE SEQUENCE</scope>
    <source>
        <strain>Durham</strain>
        <strain evidence="2">NC isolate 2 -- Noor lab</strain>
    </source>
</reference>
<dbReference type="HOGENOM" id="CLU_1940515_0_0_1"/>
<protein>
    <submittedName>
        <fullName evidence="1">Uncharacterized protein</fullName>
    </submittedName>
</protein>
<proteinExistence type="predicted"/>
<reference evidence="1" key="2">
    <citation type="submission" date="2015-06" db="UniProtKB">
        <authorList>
            <consortium name="EnsemblMetazoa"/>
        </authorList>
    </citation>
    <scope>IDENTIFICATION</scope>
</reference>
<keyword evidence="2" id="KW-1185">Reference proteome</keyword>
<dbReference type="EMBL" id="CAQQ02125543">
    <property type="status" value="NOT_ANNOTATED_CDS"/>
    <property type="molecule type" value="Genomic_DNA"/>
</dbReference>
<accession>T1GA66</accession>
<evidence type="ECO:0000313" key="2">
    <source>
        <dbReference type="Proteomes" id="UP000015102"/>
    </source>
</evidence>
<organism evidence="1 2">
    <name type="scientific">Megaselia scalaris</name>
    <name type="common">Humpbacked fly</name>
    <name type="synonym">Phora scalaris</name>
    <dbReference type="NCBI Taxonomy" id="36166"/>
    <lineage>
        <taxon>Eukaryota</taxon>
        <taxon>Metazoa</taxon>
        <taxon>Ecdysozoa</taxon>
        <taxon>Arthropoda</taxon>
        <taxon>Hexapoda</taxon>
        <taxon>Insecta</taxon>
        <taxon>Pterygota</taxon>
        <taxon>Neoptera</taxon>
        <taxon>Endopterygota</taxon>
        <taxon>Diptera</taxon>
        <taxon>Brachycera</taxon>
        <taxon>Muscomorpha</taxon>
        <taxon>Platypezoidea</taxon>
        <taxon>Phoridae</taxon>
        <taxon>Megaseliini</taxon>
        <taxon>Megaselia</taxon>
    </lineage>
</organism>
<sequence length="130" mass="14961">MQGIAFKLPYECSIFQCEFFSIFKACYFIKTLETENKSICICSDSQGVLRALCSTEIKSNVVLECVKILNVALIMLSQLTNYNSIQRVMLSSAFKVHFYQIIFVKHWVNSLEAIALSTKHWLSDIRFISQ</sequence>
<evidence type="ECO:0000313" key="1">
    <source>
        <dbReference type="EnsemblMetazoa" id="MESCA000114-PA"/>
    </source>
</evidence>
<dbReference type="EnsemblMetazoa" id="MESCA000114-RA">
    <property type="protein sequence ID" value="MESCA000114-PA"/>
    <property type="gene ID" value="MESCA000114"/>
</dbReference>
<dbReference type="Proteomes" id="UP000015102">
    <property type="component" value="Unassembled WGS sequence"/>
</dbReference>
<name>T1GA66_MEGSC</name>
<dbReference type="AlphaFoldDB" id="T1GA66"/>
<dbReference type="EMBL" id="CAQQ02125542">
    <property type="status" value="NOT_ANNOTATED_CDS"/>
    <property type="molecule type" value="Genomic_DNA"/>
</dbReference>